<gene>
    <name evidence="5" type="ORF">FKW77_002779</name>
</gene>
<keyword evidence="4" id="KW-0812">Transmembrane</keyword>
<dbReference type="EMBL" id="CP042195">
    <property type="protein sequence ID" value="QDS74237.1"/>
    <property type="molecule type" value="Genomic_DNA"/>
</dbReference>
<dbReference type="GO" id="GO:0005506">
    <property type="term" value="F:iron ion binding"/>
    <property type="evidence" value="ECO:0007669"/>
    <property type="project" value="InterPro"/>
</dbReference>
<feature type="transmembrane region" description="Helical" evidence="4">
    <location>
        <begin position="37"/>
        <end position="59"/>
    </location>
</feature>
<keyword evidence="4" id="KW-0472">Membrane</keyword>
<feature type="compositionally biased region" description="Basic and acidic residues" evidence="3">
    <location>
        <begin position="652"/>
        <end position="666"/>
    </location>
</feature>
<accession>A0A517LF28</accession>
<evidence type="ECO:0000313" key="6">
    <source>
        <dbReference type="Proteomes" id="UP000316270"/>
    </source>
</evidence>
<dbReference type="InterPro" id="IPR002401">
    <property type="entry name" value="Cyt_P450_E_grp-I"/>
</dbReference>
<comment type="cofactor">
    <cofactor evidence="2">
        <name>heme</name>
        <dbReference type="ChEBI" id="CHEBI:30413"/>
    </cofactor>
</comment>
<dbReference type="InterPro" id="IPR001128">
    <property type="entry name" value="Cyt_P450"/>
</dbReference>
<keyword evidence="2" id="KW-0408">Iron</keyword>
<dbReference type="AlphaFoldDB" id="A0A517LF28"/>
<feature type="binding site" description="axial binding residue" evidence="2">
    <location>
        <position position="506"/>
    </location>
    <ligand>
        <name>heme</name>
        <dbReference type="ChEBI" id="CHEBI:30413"/>
    </ligand>
    <ligandPart>
        <name>Fe</name>
        <dbReference type="ChEBI" id="CHEBI:18248"/>
    </ligandPart>
</feature>
<dbReference type="InterPro" id="IPR036396">
    <property type="entry name" value="Cyt_P450_sf"/>
</dbReference>
<dbReference type="PRINTS" id="PR00463">
    <property type="entry name" value="EP450I"/>
</dbReference>
<dbReference type="STRING" id="50376.A0A517LF28"/>
<evidence type="ECO:0000256" key="4">
    <source>
        <dbReference type="SAM" id="Phobius"/>
    </source>
</evidence>
<evidence type="ECO:0000313" key="5">
    <source>
        <dbReference type="EMBL" id="QDS74237.1"/>
    </source>
</evidence>
<reference evidence="5 6" key="1">
    <citation type="submission" date="2019-07" db="EMBL/GenBank/DDBJ databases">
        <title>Finished genome of Venturia effusa.</title>
        <authorList>
            <person name="Young C.A."/>
            <person name="Cox M.P."/>
            <person name="Ganley A.R.D."/>
            <person name="David W.J."/>
        </authorList>
    </citation>
    <scope>NUCLEOTIDE SEQUENCE [LARGE SCALE GENOMIC DNA]</scope>
    <source>
        <strain evidence="6">albino</strain>
    </source>
</reference>
<dbReference type="OrthoDB" id="1470350at2759"/>
<dbReference type="PANTHER" id="PTHR24305:SF166">
    <property type="entry name" value="CYTOCHROME P450 12A4, MITOCHONDRIAL-RELATED"/>
    <property type="match status" value="1"/>
</dbReference>
<dbReference type="CDD" id="cd11069">
    <property type="entry name" value="CYP_FUM15-like"/>
    <property type="match status" value="1"/>
</dbReference>
<evidence type="ECO:0000256" key="2">
    <source>
        <dbReference type="PIRSR" id="PIRSR602401-1"/>
    </source>
</evidence>
<dbReference type="SUPFAM" id="SSF48264">
    <property type="entry name" value="Cytochrome P450"/>
    <property type="match status" value="1"/>
</dbReference>
<keyword evidence="2" id="KW-0349">Heme</keyword>
<protein>
    <submittedName>
        <fullName evidence="5">Uncharacterized protein</fullName>
    </submittedName>
</protein>
<keyword evidence="2" id="KW-0479">Metal-binding</keyword>
<evidence type="ECO:0000256" key="1">
    <source>
        <dbReference type="ARBA" id="ARBA00010617"/>
    </source>
</evidence>
<proteinExistence type="inferred from homology"/>
<dbReference type="PANTHER" id="PTHR24305">
    <property type="entry name" value="CYTOCHROME P450"/>
    <property type="match status" value="1"/>
</dbReference>
<organism evidence="5 6">
    <name type="scientific">Venturia effusa</name>
    <dbReference type="NCBI Taxonomy" id="50376"/>
    <lineage>
        <taxon>Eukaryota</taxon>
        <taxon>Fungi</taxon>
        <taxon>Dikarya</taxon>
        <taxon>Ascomycota</taxon>
        <taxon>Pezizomycotina</taxon>
        <taxon>Dothideomycetes</taxon>
        <taxon>Pleosporomycetidae</taxon>
        <taxon>Venturiales</taxon>
        <taxon>Venturiaceae</taxon>
        <taxon>Venturia</taxon>
    </lineage>
</organism>
<sequence>MSATKLFKPQYLTLYAAIEAYIVAKFLPQWVPEKNALAWAFLPLLVLNYTLHTLFWGLLYPYCFSPLRDIPEPKSLSARLFYFHFMSQNPPGQHFLEWSRTTPNDGLLLLRSPFFTSRLLVTNPRALAELLNANAYDFVKPKPIRDFLRQVLGDGLIVVEGDVHKFQRKHTMPAFSFRHVKDLYPMMWRKAIALTEVLEGEIRERSDGVKEKDLSGTREINAWASKVTLDIIGLAGMGTEFNVLKNVDHQIVRDYEELLEPTGEKMMFFLSVVFLGRKAVLRMPWGLNEVFERCTNSLSSICEDLVRQKRQALKSGSEEDHVDILSILIRSDNFSDRELADQLLTFLAAGHETTSSAFTWATYLLAAHPDYQRRLREEIRTALAPEAFTDPTFDIAPILERLPLLNGVCNETIRLYPTVPITTRIAKRDTTLANHHIPRGTEIFLSPWAVNRSPDLWGPQAEQFIPERWIDNANSTDLSLPPKPNNHGGAESNYALLTFLHGPRSCIGQNFAKAELRCLVAALVESNNSDSRRIEHMENYHAVIFPEEDANYISRRVVMDHLFAPISEDSEGHLVFDTRIKSRGYVTLVWCVYRAKGSYESVFRVSEEFDHWYDVLLGNDTMSINDIQYPPVRGLDKPVAKSAKIRKHGRRRTEQNEIRSGREQTGQRRKIVPSADELA</sequence>
<dbReference type="FunFam" id="1.10.630.10:FF:000051">
    <property type="entry name" value="Cytochrome P450 monooxygenase (Fum15)"/>
    <property type="match status" value="1"/>
</dbReference>
<keyword evidence="4" id="KW-1133">Transmembrane helix</keyword>
<dbReference type="GO" id="GO:0016705">
    <property type="term" value="F:oxidoreductase activity, acting on paired donors, with incorporation or reduction of molecular oxygen"/>
    <property type="evidence" value="ECO:0007669"/>
    <property type="project" value="InterPro"/>
</dbReference>
<feature type="region of interest" description="Disordered" evidence="3">
    <location>
        <begin position="640"/>
        <end position="679"/>
    </location>
</feature>
<dbReference type="PRINTS" id="PR00385">
    <property type="entry name" value="P450"/>
</dbReference>
<dbReference type="Gene3D" id="1.10.630.10">
    <property type="entry name" value="Cytochrome P450"/>
    <property type="match status" value="1"/>
</dbReference>
<dbReference type="Pfam" id="PF00067">
    <property type="entry name" value="p450"/>
    <property type="match status" value="1"/>
</dbReference>
<dbReference type="InterPro" id="IPR050121">
    <property type="entry name" value="Cytochrome_P450_monoxygenase"/>
</dbReference>
<evidence type="ECO:0000256" key="3">
    <source>
        <dbReference type="SAM" id="MobiDB-lite"/>
    </source>
</evidence>
<comment type="similarity">
    <text evidence="1">Belongs to the cytochrome P450 family.</text>
</comment>
<dbReference type="GO" id="GO:0004497">
    <property type="term" value="F:monooxygenase activity"/>
    <property type="evidence" value="ECO:0007669"/>
    <property type="project" value="InterPro"/>
</dbReference>
<name>A0A517LF28_9PEZI</name>
<keyword evidence="6" id="KW-1185">Reference proteome</keyword>
<dbReference type="GO" id="GO:0020037">
    <property type="term" value="F:heme binding"/>
    <property type="evidence" value="ECO:0007669"/>
    <property type="project" value="InterPro"/>
</dbReference>
<dbReference type="Proteomes" id="UP000316270">
    <property type="component" value="Chromosome 11"/>
</dbReference>